<accession>A0A7S2MX26</accession>
<proteinExistence type="predicted"/>
<dbReference type="AlphaFoldDB" id="A0A7S2MX26"/>
<feature type="chain" id="PRO_5031276163" evidence="1">
    <location>
        <begin position="20"/>
        <end position="119"/>
    </location>
</feature>
<name>A0A7S2MX26_9STRA</name>
<keyword evidence="1" id="KW-0732">Signal</keyword>
<protein>
    <submittedName>
        <fullName evidence="2">Uncharacterized protein</fullName>
    </submittedName>
</protein>
<dbReference type="EMBL" id="HBGV01014938">
    <property type="protein sequence ID" value="CAD9507257.1"/>
    <property type="molecule type" value="Transcribed_RNA"/>
</dbReference>
<sequence length="119" mass="13853">MRFITAIIIPLWLVVGALSAGWLWPPQVREYILTQRITMGKSDLKESEQRIEEVKELSKGVTDVHDEILIEMKTNRTDVVAMTRQVADMRVQMTAEMKDIKEIMTTLFDLQQPRSNRYS</sequence>
<reference evidence="2" key="1">
    <citation type="submission" date="2021-01" db="EMBL/GenBank/DDBJ databases">
        <authorList>
            <person name="Corre E."/>
            <person name="Pelletier E."/>
            <person name="Niang G."/>
            <person name="Scheremetjew M."/>
            <person name="Finn R."/>
            <person name="Kale V."/>
            <person name="Holt S."/>
            <person name="Cochrane G."/>
            <person name="Meng A."/>
            <person name="Brown T."/>
            <person name="Cohen L."/>
        </authorList>
    </citation>
    <scope>NUCLEOTIDE SEQUENCE</scope>
    <source>
        <strain evidence="2">CCMP826</strain>
    </source>
</reference>
<gene>
    <name evidence="2" type="ORF">HTAM1171_LOCUS9213</name>
</gene>
<evidence type="ECO:0000256" key="1">
    <source>
        <dbReference type="SAM" id="SignalP"/>
    </source>
</evidence>
<feature type="signal peptide" evidence="1">
    <location>
        <begin position="1"/>
        <end position="19"/>
    </location>
</feature>
<evidence type="ECO:0000313" key="2">
    <source>
        <dbReference type="EMBL" id="CAD9507257.1"/>
    </source>
</evidence>
<organism evidence="2">
    <name type="scientific">Helicotheca tamesis</name>
    <dbReference type="NCBI Taxonomy" id="374047"/>
    <lineage>
        <taxon>Eukaryota</taxon>
        <taxon>Sar</taxon>
        <taxon>Stramenopiles</taxon>
        <taxon>Ochrophyta</taxon>
        <taxon>Bacillariophyta</taxon>
        <taxon>Mediophyceae</taxon>
        <taxon>Lithodesmiophycidae</taxon>
        <taxon>Lithodesmiales</taxon>
        <taxon>Lithodesmiaceae</taxon>
        <taxon>Helicotheca</taxon>
    </lineage>
</organism>